<proteinExistence type="predicted"/>
<gene>
    <name evidence="2" type="ORF">SDC9_94449</name>
</gene>
<sequence>MVLRSTGLGRARKKEMGCTMEVAELKNSGTFQGLSANGQASFTRLTEKADESGKINLMDVLVEYAKISKAKKKPEDRPHKHGPHGHVRLTDAEHTRLIKDYGEPAVTHMIAYIDGRAQETGNRCGWKDWNAVIRRGIREGWGPRQGPIRQQPQDRLASRAMRPPQRTYTADDLKHIGVRLLDDE</sequence>
<dbReference type="AlphaFoldDB" id="A0A645A3H2"/>
<protein>
    <submittedName>
        <fullName evidence="2">Uncharacterized protein</fullName>
    </submittedName>
</protein>
<evidence type="ECO:0000313" key="2">
    <source>
        <dbReference type="EMBL" id="MPM47735.1"/>
    </source>
</evidence>
<feature type="region of interest" description="Disordered" evidence="1">
    <location>
        <begin position="140"/>
        <end position="171"/>
    </location>
</feature>
<dbReference type="EMBL" id="VSSQ01011796">
    <property type="protein sequence ID" value="MPM47735.1"/>
    <property type="molecule type" value="Genomic_DNA"/>
</dbReference>
<organism evidence="2">
    <name type="scientific">bioreactor metagenome</name>
    <dbReference type="NCBI Taxonomy" id="1076179"/>
    <lineage>
        <taxon>unclassified sequences</taxon>
        <taxon>metagenomes</taxon>
        <taxon>ecological metagenomes</taxon>
    </lineage>
</organism>
<evidence type="ECO:0000256" key="1">
    <source>
        <dbReference type="SAM" id="MobiDB-lite"/>
    </source>
</evidence>
<comment type="caution">
    <text evidence="2">The sequence shown here is derived from an EMBL/GenBank/DDBJ whole genome shotgun (WGS) entry which is preliminary data.</text>
</comment>
<accession>A0A645A3H2</accession>
<feature type="compositionally biased region" description="Low complexity" evidence="1">
    <location>
        <begin position="140"/>
        <end position="155"/>
    </location>
</feature>
<name>A0A645A3H2_9ZZZZ</name>
<reference evidence="2" key="1">
    <citation type="submission" date="2019-08" db="EMBL/GenBank/DDBJ databases">
        <authorList>
            <person name="Kucharzyk K."/>
            <person name="Murdoch R.W."/>
            <person name="Higgins S."/>
            <person name="Loffler F."/>
        </authorList>
    </citation>
    <scope>NUCLEOTIDE SEQUENCE</scope>
</reference>